<evidence type="ECO:0000313" key="3">
    <source>
        <dbReference type="Proteomes" id="UP000759443"/>
    </source>
</evidence>
<feature type="compositionally biased region" description="Polar residues" evidence="1">
    <location>
        <begin position="60"/>
        <end position="74"/>
    </location>
</feature>
<proteinExistence type="predicted"/>
<dbReference type="EMBL" id="JAGGJU010000009">
    <property type="protein sequence ID" value="MBP1851901.1"/>
    <property type="molecule type" value="Genomic_DNA"/>
</dbReference>
<accession>A0ABS4E1U6</accession>
<feature type="compositionally biased region" description="Polar residues" evidence="1">
    <location>
        <begin position="248"/>
        <end position="260"/>
    </location>
</feature>
<feature type="compositionally biased region" description="Low complexity" evidence="1">
    <location>
        <begin position="179"/>
        <end position="191"/>
    </location>
</feature>
<reference evidence="2 3" key="1">
    <citation type="submission" date="2021-03" db="EMBL/GenBank/DDBJ databases">
        <title>Genomic Encyclopedia of Type Strains, Phase IV (KMG-IV): sequencing the most valuable type-strain genomes for metagenomic binning, comparative biology and taxonomic classification.</title>
        <authorList>
            <person name="Goeker M."/>
        </authorList>
    </citation>
    <scope>NUCLEOTIDE SEQUENCE [LARGE SCALE GENOMIC DNA]</scope>
    <source>
        <strain evidence="2 3">DSM 21600</strain>
    </source>
</reference>
<evidence type="ECO:0000313" key="2">
    <source>
        <dbReference type="EMBL" id="MBP1851901.1"/>
    </source>
</evidence>
<keyword evidence="3" id="KW-1185">Reference proteome</keyword>
<dbReference type="Proteomes" id="UP000759443">
    <property type="component" value="Unassembled WGS sequence"/>
</dbReference>
<feature type="compositionally biased region" description="Basic and acidic residues" evidence="1">
    <location>
        <begin position="299"/>
        <end position="313"/>
    </location>
</feature>
<evidence type="ECO:0000256" key="1">
    <source>
        <dbReference type="SAM" id="MobiDB-lite"/>
    </source>
</evidence>
<feature type="region of interest" description="Disordered" evidence="1">
    <location>
        <begin position="49"/>
        <end position="91"/>
    </location>
</feature>
<feature type="region of interest" description="Disordered" evidence="1">
    <location>
        <begin position="159"/>
        <end position="232"/>
    </location>
</feature>
<name>A0ABS4E1U6_9HYPH</name>
<feature type="compositionally biased region" description="Basic and acidic residues" evidence="1">
    <location>
        <begin position="81"/>
        <end position="91"/>
    </location>
</feature>
<organism evidence="2 3">
    <name type="scientific">Rhizobium halophytocola</name>
    <dbReference type="NCBI Taxonomy" id="735519"/>
    <lineage>
        <taxon>Bacteria</taxon>
        <taxon>Pseudomonadati</taxon>
        <taxon>Pseudomonadota</taxon>
        <taxon>Alphaproteobacteria</taxon>
        <taxon>Hyphomicrobiales</taxon>
        <taxon>Rhizobiaceae</taxon>
        <taxon>Rhizobium/Agrobacterium group</taxon>
        <taxon>Rhizobium</taxon>
    </lineage>
</organism>
<gene>
    <name evidence="2" type="ORF">J2Z17_003353</name>
</gene>
<feature type="region of interest" description="Disordered" evidence="1">
    <location>
        <begin position="248"/>
        <end position="366"/>
    </location>
</feature>
<protein>
    <submittedName>
        <fullName evidence="2">Uncharacterized protein</fullName>
    </submittedName>
</protein>
<feature type="compositionally biased region" description="Basic and acidic residues" evidence="1">
    <location>
        <begin position="194"/>
        <end position="209"/>
    </location>
</feature>
<sequence length="388" mass="40927">MSMVKVLPTPLCPAGSQGRATRLEPSFGALIKGGCPLVACSLTRSKAKAGLPQRGAEPQVTRSSQSQAAATHSLISPLEGEMSRRSEGRGGYVRADHHIKTRPPGPTPLCPAGHLPLKGGDHLGANSSTIFVGSKDYRGKTAVTFSSVWLACSSLSPRLRTHGRSRRGANPPSLRPPRSRAAAPRSLISPPEGEMSRRDRGGYARAEHHLRTRPPGPTPLCPAGHLPLRGGDQLGAPSPCPIAISTCGKSSMASRPSGSICSRPIGRPVSNTATRPQPPRPPHARAAAAGSLISPPEGEMSRRDRGGYADPGHRPRTRSPGPSPLRPAGLWGRATRLDRSFGRRLKGGDQLGAPSPTVARRGPGIAVFDPHHYPANVISRPFPRETRS</sequence>
<comment type="caution">
    <text evidence="2">The sequence shown here is derived from an EMBL/GenBank/DDBJ whole genome shotgun (WGS) entry which is preliminary data.</text>
</comment>